<comment type="caution">
    <text evidence="1">The sequence shown here is derived from an EMBL/GenBank/DDBJ whole genome shotgun (WGS) entry which is preliminary data.</text>
</comment>
<reference evidence="1" key="1">
    <citation type="submission" date="2021-03" db="EMBL/GenBank/DDBJ databases">
        <authorList>
            <person name="Wang G."/>
        </authorList>
    </citation>
    <scope>NUCLEOTIDE SEQUENCE</scope>
    <source>
        <strain evidence="1">KCTC 12899</strain>
    </source>
</reference>
<organism evidence="1 2">
    <name type="scientific">Acanthopleuribacter pedis</name>
    <dbReference type="NCBI Taxonomy" id="442870"/>
    <lineage>
        <taxon>Bacteria</taxon>
        <taxon>Pseudomonadati</taxon>
        <taxon>Acidobacteriota</taxon>
        <taxon>Holophagae</taxon>
        <taxon>Acanthopleuribacterales</taxon>
        <taxon>Acanthopleuribacteraceae</taxon>
        <taxon>Acanthopleuribacter</taxon>
    </lineage>
</organism>
<dbReference type="RefSeq" id="WP_207859409.1">
    <property type="nucleotide sequence ID" value="NZ_JAFREP010000012.1"/>
</dbReference>
<evidence type="ECO:0000313" key="1">
    <source>
        <dbReference type="EMBL" id="MBO1319516.1"/>
    </source>
</evidence>
<name>A0A8J7Q757_9BACT</name>
<protein>
    <submittedName>
        <fullName evidence="1">Uncharacterized protein</fullName>
    </submittedName>
</protein>
<accession>A0A8J7Q757</accession>
<evidence type="ECO:0000313" key="2">
    <source>
        <dbReference type="Proteomes" id="UP000664417"/>
    </source>
</evidence>
<dbReference type="Proteomes" id="UP000664417">
    <property type="component" value="Unassembled WGS sequence"/>
</dbReference>
<gene>
    <name evidence="1" type="ORF">J3U88_13660</name>
</gene>
<dbReference type="EMBL" id="JAFREP010000012">
    <property type="protein sequence ID" value="MBO1319516.1"/>
    <property type="molecule type" value="Genomic_DNA"/>
</dbReference>
<proteinExistence type="predicted"/>
<sequence>MPQSKETSHPTITAFILVKNPGNSMWEGMGARDFATLPRHNELIELEVGERAYLYRVVAVVHGGGRHDIHGGHIFAVQVGKKSAVLEALFHRV</sequence>
<dbReference type="AlphaFoldDB" id="A0A8J7Q757"/>
<keyword evidence="2" id="KW-1185">Reference proteome</keyword>